<comment type="caution">
    <text evidence="2">The sequence shown here is derived from an EMBL/GenBank/DDBJ whole genome shotgun (WGS) entry which is preliminary data.</text>
</comment>
<protein>
    <recommendedName>
        <fullName evidence="4">DivIVA domain-containing protein</fullName>
    </recommendedName>
</protein>
<feature type="region of interest" description="Disordered" evidence="1">
    <location>
        <begin position="98"/>
        <end position="155"/>
    </location>
</feature>
<feature type="compositionally biased region" description="Acidic residues" evidence="1">
    <location>
        <begin position="125"/>
        <end position="136"/>
    </location>
</feature>
<dbReference type="Proteomes" id="UP000256661">
    <property type="component" value="Unassembled WGS sequence"/>
</dbReference>
<sequence length="155" mass="16299">MLVACVVAGVAVLAGVVAVAMGRGGELSETHSDHPPLQMPTGRRLTGPDVALLHLPHGLWGYQTDVADEALHRLAYALSERDARVAALEDQVAELHRRLDRGSGHDEPANGGPVWDDADATPWDEAADDEYVDEFTDGPVDGRADASGAESRGAG</sequence>
<reference evidence="2 3" key="1">
    <citation type="submission" date="2018-08" db="EMBL/GenBank/DDBJ databases">
        <title>Sequencing the genomes of 1000 actinobacteria strains.</title>
        <authorList>
            <person name="Klenk H.-P."/>
        </authorList>
    </citation>
    <scope>NUCLEOTIDE SEQUENCE [LARGE SCALE GENOMIC DNA]</scope>
    <source>
        <strain evidence="2 3">DSM 43927</strain>
    </source>
</reference>
<organism evidence="2 3">
    <name type="scientific">Thermomonospora umbrina</name>
    <dbReference type="NCBI Taxonomy" id="111806"/>
    <lineage>
        <taxon>Bacteria</taxon>
        <taxon>Bacillati</taxon>
        <taxon>Actinomycetota</taxon>
        <taxon>Actinomycetes</taxon>
        <taxon>Streptosporangiales</taxon>
        <taxon>Thermomonosporaceae</taxon>
        <taxon>Thermomonospora</taxon>
    </lineage>
</organism>
<evidence type="ECO:0008006" key="4">
    <source>
        <dbReference type="Google" id="ProtNLM"/>
    </source>
</evidence>
<evidence type="ECO:0000256" key="1">
    <source>
        <dbReference type="SAM" id="MobiDB-lite"/>
    </source>
</evidence>
<evidence type="ECO:0000313" key="2">
    <source>
        <dbReference type="EMBL" id="REE95915.1"/>
    </source>
</evidence>
<name>A0A3D9SSH2_9ACTN</name>
<feature type="compositionally biased region" description="Basic and acidic residues" evidence="1">
    <location>
        <begin position="98"/>
        <end position="108"/>
    </location>
</feature>
<keyword evidence="3" id="KW-1185">Reference proteome</keyword>
<evidence type="ECO:0000313" key="3">
    <source>
        <dbReference type="Proteomes" id="UP000256661"/>
    </source>
</evidence>
<dbReference type="OrthoDB" id="3541471at2"/>
<proteinExistence type="predicted"/>
<dbReference type="RefSeq" id="WP_116021642.1">
    <property type="nucleotide sequence ID" value="NZ_QTTT01000001.1"/>
</dbReference>
<accession>A0A3D9SSH2</accession>
<dbReference type="EMBL" id="QTTT01000001">
    <property type="protein sequence ID" value="REE95915.1"/>
    <property type="molecule type" value="Genomic_DNA"/>
</dbReference>
<gene>
    <name evidence="2" type="ORF">DFJ69_1329</name>
</gene>
<dbReference type="AlphaFoldDB" id="A0A3D9SSH2"/>